<dbReference type="AlphaFoldDB" id="A0A1X7BY92"/>
<keyword evidence="1" id="KW-0812">Transmembrane</keyword>
<feature type="transmembrane region" description="Helical" evidence="1">
    <location>
        <begin position="65"/>
        <end position="83"/>
    </location>
</feature>
<evidence type="ECO:0000313" key="2">
    <source>
        <dbReference type="EMBL" id="SMC14495.1"/>
    </source>
</evidence>
<evidence type="ECO:0000313" key="3">
    <source>
        <dbReference type="Proteomes" id="UP000193224"/>
    </source>
</evidence>
<keyword evidence="1" id="KW-0472">Membrane</keyword>
<protein>
    <submittedName>
        <fullName evidence="2">Uncharacterized protein</fullName>
    </submittedName>
</protein>
<dbReference type="Proteomes" id="UP000193224">
    <property type="component" value="Unassembled WGS sequence"/>
</dbReference>
<dbReference type="OrthoDB" id="9803163at2"/>
<dbReference type="EMBL" id="FWXB01000028">
    <property type="protein sequence ID" value="SMC14495.1"/>
    <property type="molecule type" value="Genomic_DNA"/>
</dbReference>
<gene>
    <name evidence="2" type="ORF">ROA7745_04363</name>
</gene>
<feature type="transmembrane region" description="Helical" evidence="1">
    <location>
        <begin position="178"/>
        <end position="198"/>
    </location>
</feature>
<evidence type="ECO:0000256" key="1">
    <source>
        <dbReference type="SAM" id="Phobius"/>
    </source>
</evidence>
<proteinExistence type="predicted"/>
<feature type="transmembrane region" description="Helical" evidence="1">
    <location>
        <begin position="95"/>
        <end position="114"/>
    </location>
</feature>
<reference evidence="2 3" key="1">
    <citation type="submission" date="2017-03" db="EMBL/GenBank/DDBJ databases">
        <authorList>
            <person name="Afonso C.L."/>
            <person name="Miller P.J."/>
            <person name="Scott M.A."/>
            <person name="Spackman E."/>
            <person name="Goraichik I."/>
            <person name="Dimitrov K.M."/>
            <person name="Suarez D.L."/>
            <person name="Swayne D.E."/>
        </authorList>
    </citation>
    <scope>NUCLEOTIDE SEQUENCE [LARGE SCALE GENOMIC DNA]</scope>
    <source>
        <strain evidence="2 3">CECT 7745</strain>
    </source>
</reference>
<feature type="transmembrane region" description="Helical" evidence="1">
    <location>
        <begin position="219"/>
        <end position="245"/>
    </location>
</feature>
<feature type="transmembrane region" description="Helical" evidence="1">
    <location>
        <begin position="26"/>
        <end position="45"/>
    </location>
</feature>
<dbReference type="RefSeq" id="WP_085802387.1">
    <property type="nucleotide sequence ID" value="NZ_FWXB01000028.1"/>
</dbReference>
<sequence>MSDIANNTTPLDDLPFTISLRRVNRGVGYVALFLPLWLILVTIFTETCFNASISHYYFSRIGGDLLVGSLTFIALLLAFFYSFPTDKVDGYRRHTTLDIWLAKIAGISAFLIAFSPTTGSGCLYDGAEVARVFITGATGSEDFNNGGTGVAGTITYNFWASFKRFGNPENVPLILRSIHFAAAAAMFLILAYFSYFVFTRDNSSASQMAGNRKIRRNFWYRWLGRAILLAVLAIGVKSAALAWLLSPETATAVETWWNSLRLTFVFEAIALCSFGLSWMIKGRFIKAFEDAAAMDATTQGRAA</sequence>
<name>A0A1X7BY92_9RHOB</name>
<keyword evidence="1" id="KW-1133">Transmembrane helix</keyword>
<feature type="transmembrane region" description="Helical" evidence="1">
    <location>
        <begin position="260"/>
        <end position="280"/>
    </location>
</feature>
<organism evidence="2 3">
    <name type="scientific">Roseovarius aestuarii</name>
    <dbReference type="NCBI Taxonomy" id="475083"/>
    <lineage>
        <taxon>Bacteria</taxon>
        <taxon>Pseudomonadati</taxon>
        <taxon>Pseudomonadota</taxon>
        <taxon>Alphaproteobacteria</taxon>
        <taxon>Rhodobacterales</taxon>
        <taxon>Roseobacteraceae</taxon>
        <taxon>Roseovarius</taxon>
    </lineage>
</organism>
<accession>A0A1X7BY92</accession>
<keyword evidence="3" id="KW-1185">Reference proteome</keyword>